<protein>
    <submittedName>
        <fullName evidence="2">Phage tail protein</fullName>
    </submittedName>
</protein>
<dbReference type="InterPro" id="IPR046764">
    <property type="entry name" value="L_lac_phage_MSP_N"/>
</dbReference>
<evidence type="ECO:0000313" key="3">
    <source>
        <dbReference type="Proteomes" id="UP001249945"/>
    </source>
</evidence>
<reference evidence="2" key="1">
    <citation type="submission" date="2022-04" db="EMBL/GenBank/DDBJ databases">
        <title>Draft genome sequences of lactic acid bacteria (LAB) strains involved in meat spoilage.</title>
        <authorList>
            <person name="Palevich N."/>
        </authorList>
    </citation>
    <scope>NUCLEOTIDE SEQUENCE</scope>
    <source>
        <strain evidence="2">9-14</strain>
    </source>
</reference>
<gene>
    <name evidence="2" type="ORF">MX635_12110</name>
</gene>
<dbReference type="Proteomes" id="UP001249945">
    <property type="component" value="Unassembled WGS sequence"/>
</dbReference>
<evidence type="ECO:0000313" key="2">
    <source>
        <dbReference type="EMBL" id="MDT1975142.1"/>
    </source>
</evidence>
<comment type="caution">
    <text evidence="2">The sequence shown here is derived from an EMBL/GenBank/DDBJ whole genome shotgun (WGS) entry which is preliminary data.</text>
</comment>
<proteinExistence type="predicted"/>
<dbReference type="EMBL" id="JALRMR010000017">
    <property type="protein sequence ID" value="MDT1975142.1"/>
    <property type="molecule type" value="Genomic_DNA"/>
</dbReference>
<sequence length="210" mass="23319">MATEKYTYDTREVTHGVQRAAYATITNEEGKVAFGKPASYTGMRGVNIETTQEQNKFFADDQNHIVLNSAKSTEGSFTCYQFPKDFLTSHLGKKVHDNGGLTDTGTFKSFAFQWIETVEDEFGEKFDELHVLYNVKATTPTAEAATDEDSTEPKEFEVPVTAAVNNGVLDKDGEATTEMVLRKTKENEELFNTFMDKIILPTDAIPSGAN</sequence>
<dbReference type="Pfam" id="PF06488">
    <property type="entry name" value="L_lac_phage_MSP"/>
    <property type="match status" value="1"/>
</dbReference>
<accession>A0AAW8RDE7</accession>
<dbReference type="AlphaFoldDB" id="A0AAW8RDE7"/>
<organism evidence="2 3">
    <name type="scientific">Carnobacterium divergens</name>
    <name type="common">Lactobacillus divergens</name>
    <dbReference type="NCBI Taxonomy" id="2748"/>
    <lineage>
        <taxon>Bacteria</taxon>
        <taxon>Bacillati</taxon>
        <taxon>Bacillota</taxon>
        <taxon>Bacilli</taxon>
        <taxon>Lactobacillales</taxon>
        <taxon>Carnobacteriaceae</taxon>
        <taxon>Carnobacterium</taxon>
    </lineage>
</organism>
<evidence type="ECO:0000259" key="1">
    <source>
        <dbReference type="Pfam" id="PF06488"/>
    </source>
</evidence>
<name>A0AAW8RDE7_CARDV</name>
<dbReference type="NCBIfam" id="TIGR01603">
    <property type="entry name" value="maj_tail_phi13"/>
    <property type="match status" value="1"/>
</dbReference>
<dbReference type="InterPro" id="IPR006490">
    <property type="entry name" value="Maj_tail_phi13"/>
</dbReference>
<dbReference type="RefSeq" id="WP_311780884.1">
    <property type="nucleotide sequence ID" value="NZ_JALRMR010000017.1"/>
</dbReference>
<feature type="domain" description="Phage tail tube protein N-terminal" evidence="1">
    <location>
        <begin position="5"/>
        <end position="205"/>
    </location>
</feature>